<dbReference type="PANTHER" id="PTHR46455:SF5">
    <property type="entry name" value="SET AND MYND DOMAIN CONTAINING, ARTHROPOD-SPECIFIC, MEMBER 4, ISOFORM A"/>
    <property type="match status" value="1"/>
</dbReference>
<keyword evidence="4" id="KW-1185">Reference proteome</keyword>
<dbReference type="Gene3D" id="2.170.270.10">
    <property type="entry name" value="SET domain"/>
    <property type="match status" value="1"/>
</dbReference>
<dbReference type="PROSITE" id="PS50280">
    <property type="entry name" value="SET"/>
    <property type="match status" value="1"/>
</dbReference>
<accession>A0A835ZAV2</accession>
<dbReference type="SUPFAM" id="SSF82199">
    <property type="entry name" value="SET domain"/>
    <property type="match status" value="1"/>
</dbReference>
<proteinExistence type="predicted"/>
<organism evidence="3 4">
    <name type="scientific">Tribonema minus</name>
    <dbReference type="NCBI Taxonomy" id="303371"/>
    <lineage>
        <taxon>Eukaryota</taxon>
        <taxon>Sar</taxon>
        <taxon>Stramenopiles</taxon>
        <taxon>Ochrophyta</taxon>
        <taxon>PX clade</taxon>
        <taxon>Xanthophyceae</taxon>
        <taxon>Tribonematales</taxon>
        <taxon>Tribonemataceae</taxon>
        <taxon>Tribonema</taxon>
    </lineage>
</organism>
<dbReference type="AlphaFoldDB" id="A0A835ZAV2"/>
<dbReference type="Pfam" id="PF00856">
    <property type="entry name" value="SET"/>
    <property type="match status" value="1"/>
</dbReference>
<name>A0A835ZAV2_9STRA</name>
<evidence type="ECO:0000259" key="2">
    <source>
        <dbReference type="PROSITE" id="PS50280"/>
    </source>
</evidence>
<sequence>MNFNGGVVVTTREGMGRVLQATKDFSPGDLVLREEPLYTFVAGLPNDAFIKAMQLPPEKRQQLLDLHHIRHGEAPETFWLAIYEVLSIANFSGHGIKALPWQQQQLDAWQRALPPGSPEVSLAAIFALASKAAHSCIPNCLWTTENPYGAISYFAAHPISAGELITITYANSGSAVPKLQRWTDLARSKDFICACPQCTGPDATRGIKCLRCADGVAMPTFAPPPPEAREVPGMEAATWRCDACGRAPEANKLAKQLAEAERMEARIHELTDGVALIMSTLHSPRGSSEALELVQRARQRLCGSHNIVLLASEAFRIAQVAQADVLPQKYPGAQQGAMAAAQLRAATTIAVDRVGFVECVAAGCARRGIACSREHPAVASELGVPLRALQQLVRLKDRDAFLRERDGEARRRLARYVPLLACHDGVGDDTVLAATVALQLPPPPRPADARLRRCALCLRSGGSSAQPASAIDSAVQLDAVVHFTFELVASIHWLRGTWQYYIQAHLRNVRQYEPLDALEFAKTQSMVFVNIASVLVLLLAASSTEATPAPTAAATTPAPTASGSSGSSGSTSGSGDGATSYTSSSSYKDGWASNENHEGVSFSITDDKQVSKADCTGTYKNLYVYGNTYTSGDGTSPSDTSTEVYVSYSIEVVRQCTAAESDTSSSGYGNGALSSVASGCCADKTDLYGSRELHESEMTIGGIDANPLTGSLTLSLTVEGSTPEDDNASSKVEVDLQVSCDSVVKKHGSSTDERCFEGDCATITGTSKHVYCSTDADQGGATVTGTISIASLNEDFDFSALGDGVTGYGDIDKGEESRSTSVA</sequence>
<dbReference type="InterPro" id="IPR053010">
    <property type="entry name" value="SET_SmydA-8"/>
</dbReference>
<dbReference type="EMBL" id="JAFCMP010000057">
    <property type="protein sequence ID" value="KAG5189029.1"/>
    <property type="molecule type" value="Genomic_DNA"/>
</dbReference>
<evidence type="ECO:0000313" key="3">
    <source>
        <dbReference type="EMBL" id="KAG5189029.1"/>
    </source>
</evidence>
<dbReference type="InterPro" id="IPR046341">
    <property type="entry name" value="SET_dom_sf"/>
</dbReference>
<gene>
    <name evidence="3" type="ORF">JKP88DRAFT_262117</name>
</gene>
<comment type="caution">
    <text evidence="3">The sequence shown here is derived from an EMBL/GenBank/DDBJ whole genome shotgun (WGS) entry which is preliminary data.</text>
</comment>
<dbReference type="OrthoDB" id="265717at2759"/>
<dbReference type="PANTHER" id="PTHR46455">
    <property type="entry name" value="SET AND MYND DOMAIN CONTAINING, ARTHROPOD-SPECIFIC, MEMBER 4, ISOFORM A"/>
    <property type="match status" value="1"/>
</dbReference>
<feature type="region of interest" description="Disordered" evidence="1">
    <location>
        <begin position="548"/>
        <end position="579"/>
    </location>
</feature>
<evidence type="ECO:0000313" key="4">
    <source>
        <dbReference type="Proteomes" id="UP000664859"/>
    </source>
</evidence>
<feature type="domain" description="SET" evidence="2">
    <location>
        <begin position="4"/>
        <end position="170"/>
    </location>
</feature>
<evidence type="ECO:0000256" key="1">
    <source>
        <dbReference type="SAM" id="MobiDB-lite"/>
    </source>
</evidence>
<dbReference type="CDD" id="cd20071">
    <property type="entry name" value="SET_SMYD"/>
    <property type="match status" value="1"/>
</dbReference>
<reference evidence="3" key="1">
    <citation type="submission" date="2021-02" db="EMBL/GenBank/DDBJ databases">
        <title>First Annotated Genome of the Yellow-green Alga Tribonema minus.</title>
        <authorList>
            <person name="Mahan K.M."/>
        </authorList>
    </citation>
    <scope>NUCLEOTIDE SEQUENCE</scope>
    <source>
        <strain evidence="3">UTEX B ZZ1240</strain>
    </source>
</reference>
<protein>
    <recommendedName>
        <fullName evidence="2">SET domain-containing protein</fullName>
    </recommendedName>
</protein>
<dbReference type="Proteomes" id="UP000664859">
    <property type="component" value="Unassembled WGS sequence"/>
</dbReference>
<dbReference type="InterPro" id="IPR001214">
    <property type="entry name" value="SET_dom"/>
</dbReference>